<gene>
    <name evidence="1" type="ORF">I79_019455</name>
</gene>
<dbReference type="Proteomes" id="UP000001075">
    <property type="component" value="Unassembled WGS sequence"/>
</dbReference>
<organism evidence="1 2">
    <name type="scientific">Cricetulus griseus</name>
    <name type="common">Chinese hamster</name>
    <name type="synonym">Cricetulus barabensis griseus</name>
    <dbReference type="NCBI Taxonomy" id="10029"/>
    <lineage>
        <taxon>Eukaryota</taxon>
        <taxon>Metazoa</taxon>
        <taxon>Chordata</taxon>
        <taxon>Craniata</taxon>
        <taxon>Vertebrata</taxon>
        <taxon>Euteleostomi</taxon>
        <taxon>Mammalia</taxon>
        <taxon>Eutheria</taxon>
        <taxon>Euarchontoglires</taxon>
        <taxon>Glires</taxon>
        <taxon>Rodentia</taxon>
        <taxon>Myomorpha</taxon>
        <taxon>Muroidea</taxon>
        <taxon>Cricetidae</taxon>
        <taxon>Cricetinae</taxon>
        <taxon>Cricetulus</taxon>
    </lineage>
</organism>
<protein>
    <submittedName>
        <fullName evidence="1">Uncharacterized protein</fullName>
    </submittedName>
</protein>
<dbReference type="AlphaFoldDB" id="G3I7G6"/>
<dbReference type="InParanoid" id="G3I7G6"/>
<evidence type="ECO:0000313" key="2">
    <source>
        <dbReference type="Proteomes" id="UP000001075"/>
    </source>
</evidence>
<accession>G3I7G6</accession>
<sequence length="52" mass="5446">MGLVGETGKGTGFLRVVRAEFRHCSTLCQQVLSSVARRSTGLMSHLLAGGLG</sequence>
<evidence type="ECO:0000313" key="1">
    <source>
        <dbReference type="EMBL" id="EGV96600.1"/>
    </source>
</evidence>
<proteinExistence type="predicted"/>
<reference evidence="2" key="1">
    <citation type="journal article" date="2011" name="Nat. Biotechnol.">
        <title>The genomic sequence of the Chinese hamster ovary (CHO)-K1 cell line.</title>
        <authorList>
            <person name="Xu X."/>
            <person name="Nagarajan H."/>
            <person name="Lewis N.E."/>
            <person name="Pan S."/>
            <person name="Cai Z."/>
            <person name="Liu X."/>
            <person name="Chen W."/>
            <person name="Xie M."/>
            <person name="Wang W."/>
            <person name="Hammond S."/>
            <person name="Andersen M.R."/>
            <person name="Neff N."/>
            <person name="Passarelli B."/>
            <person name="Koh W."/>
            <person name="Fan H.C."/>
            <person name="Wang J."/>
            <person name="Gui Y."/>
            <person name="Lee K.H."/>
            <person name="Betenbaugh M.J."/>
            <person name="Quake S.R."/>
            <person name="Famili I."/>
            <person name="Palsson B.O."/>
            <person name="Wang J."/>
        </authorList>
    </citation>
    <scope>NUCLEOTIDE SEQUENCE [LARGE SCALE GENOMIC DNA]</scope>
    <source>
        <strain evidence="2">CHO K1 cell line</strain>
    </source>
</reference>
<dbReference type="EMBL" id="JH001429">
    <property type="protein sequence ID" value="EGV96600.1"/>
    <property type="molecule type" value="Genomic_DNA"/>
</dbReference>
<name>G3I7G6_CRIGR</name>